<evidence type="ECO:0000313" key="2">
    <source>
        <dbReference type="EMBL" id="QDT12233.1"/>
    </source>
</evidence>
<dbReference type="AlphaFoldDB" id="A0A517NYQ5"/>
<proteinExistence type="predicted"/>
<reference evidence="2 3" key="1">
    <citation type="submission" date="2019-02" db="EMBL/GenBank/DDBJ databases">
        <title>Deep-cultivation of Planctomycetes and their phenomic and genomic characterization uncovers novel biology.</title>
        <authorList>
            <person name="Wiegand S."/>
            <person name="Jogler M."/>
            <person name="Boedeker C."/>
            <person name="Pinto D."/>
            <person name="Vollmers J."/>
            <person name="Rivas-Marin E."/>
            <person name="Kohn T."/>
            <person name="Peeters S.H."/>
            <person name="Heuer A."/>
            <person name="Rast P."/>
            <person name="Oberbeckmann S."/>
            <person name="Bunk B."/>
            <person name="Jeske O."/>
            <person name="Meyerdierks A."/>
            <person name="Storesund J.E."/>
            <person name="Kallscheuer N."/>
            <person name="Luecker S."/>
            <person name="Lage O.M."/>
            <person name="Pohl T."/>
            <person name="Merkel B.J."/>
            <person name="Hornburger P."/>
            <person name="Mueller R.-W."/>
            <person name="Bruemmer F."/>
            <person name="Labrenz M."/>
            <person name="Spormann A.M."/>
            <person name="Op den Camp H."/>
            <person name="Overmann J."/>
            <person name="Amann R."/>
            <person name="Jetten M.S.M."/>
            <person name="Mascher T."/>
            <person name="Medema M.H."/>
            <person name="Devos D.P."/>
            <person name="Kaster A.-K."/>
            <person name="Ovreas L."/>
            <person name="Rohde M."/>
            <person name="Galperin M.Y."/>
            <person name="Jogler C."/>
        </authorList>
    </citation>
    <scope>NUCLEOTIDE SEQUENCE [LARGE SCALE GENOMIC DNA]</scope>
    <source>
        <strain evidence="2 3">K23_9</strain>
    </source>
</reference>
<sequence length="288" mass="33393">MRLLRIFTAKPPRAWVLAILFCFVCGGAFAQRRGWWRNRDISEDRRGVPKWDVKEGFPGDLFTFARIRYESWGGRGGGGGWATDYPDSDLNFSLRLQQLTSLKVNPDPVVIELTDPKLFDYPFIYIIEPGSLVFNDDEVAALRRYCLNGGFLMVDDFWGDSQYENMRHELKRVFPDRDPFEVPLEHEIFHNVYQMKEKPQVPAINAARRGFNGEVGSYERSRDGSDTSVAHYRAITDDKGRIMVFICHNTDLGDGWEREGEDQWYFEEFSVKKAYPMGINIVTYAMTH</sequence>
<feature type="domain" description="DUF4159" evidence="1">
    <location>
        <begin position="63"/>
        <end position="286"/>
    </location>
</feature>
<dbReference type="RefSeq" id="WP_145419965.1">
    <property type="nucleotide sequence ID" value="NZ_CP036526.1"/>
</dbReference>
<evidence type="ECO:0000313" key="3">
    <source>
        <dbReference type="Proteomes" id="UP000319817"/>
    </source>
</evidence>
<dbReference type="Proteomes" id="UP000319817">
    <property type="component" value="Chromosome"/>
</dbReference>
<dbReference type="InterPro" id="IPR025297">
    <property type="entry name" value="DUF4159"/>
</dbReference>
<dbReference type="EMBL" id="CP036526">
    <property type="protein sequence ID" value="QDT12233.1"/>
    <property type="molecule type" value="Genomic_DNA"/>
</dbReference>
<organism evidence="2 3">
    <name type="scientific">Stieleria marina</name>
    <dbReference type="NCBI Taxonomy" id="1930275"/>
    <lineage>
        <taxon>Bacteria</taxon>
        <taxon>Pseudomonadati</taxon>
        <taxon>Planctomycetota</taxon>
        <taxon>Planctomycetia</taxon>
        <taxon>Pirellulales</taxon>
        <taxon>Pirellulaceae</taxon>
        <taxon>Stieleria</taxon>
    </lineage>
</organism>
<keyword evidence="3" id="KW-1185">Reference proteome</keyword>
<dbReference type="OrthoDB" id="9773014at2"/>
<evidence type="ECO:0000259" key="1">
    <source>
        <dbReference type="Pfam" id="PF13709"/>
    </source>
</evidence>
<gene>
    <name evidence="2" type="ORF">K239x_42420</name>
</gene>
<dbReference type="Gene3D" id="3.40.50.12140">
    <property type="entry name" value="Domain of unknown function DUF4159"/>
    <property type="match status" value="1"/>
</dbReference>
<dbReference type="Pfam" id="PF13709">
    <property type="entry name" value="DUF4159"/>
    <property type="match status" value="1"/>
</dbReference>
<protein>
    <recommendedName>
        <fullName evidence="1">DUF4159 domain-containing protein</fullName>
    </recommendedName>
</protein>
<name>A0A517NYQ5_9BACT</name>
<accession>A0A517NYQ5</accession>